<accession>A0A1M5MYK3</accession>
<feature type="signal peptide" evidence="1">
    <location>
        <begin position="1"/>
        <end position="19"/>
    </location>
</feature>
<dbReference type="AlphaFoldDB" id="A0A1M5MYK3"/>
<keyword evidence="1" id="KW-0732">Signal</keyword>
<dbReference type="OrthoDB" id="978532at2"/>
<evidence type="ECO:0008006" key="4">
    <source>
        <dbReference type="Google" id="ProtNLM"/>
    </source>
</evidence>
<organism evidence="2 3">
    <name type="scientific">Chryseolinea serpens</name>
    <dbReference type="NCBI Taxonomy" id="947013"/>
    <lineage>
        <taxon>Bacteria</taxon>
        <taxon>Pseudomonadati</taxon>
        <taxon>Bacteroidota</taxon>
        <taxon>Cytophagia</taxon>
        <taxon>Cytophagales</taxon>
        <taxon>Fulvivirgaceae</taxon>
        <taxon>Chryseolinea</taxon>
    </lineage>
</organism>
<evidence type="ECO:0000256" key="1">
    <source>
        <dbReference type="SAM" id="SignalP"/>
    </source>
</evidence>
<dbReference type="PROSITE" id="PS51257">
    <property type="entry name" value="PROKAR_LIPOPROTEIN"/>
    <property type="match status" value="1"/>
</dbReference>
<dbReference type="Proteomes" id="UP000184212">
    <property type="component" value="Unassembled WGS sequence"/>
</dbReference>
<protein>
    <recommendedName>
        <fullName evidence="4">Lipoprotein</fullName>
    </recommendedName>
</protein>
<keyword evidence="3" id="KW-1185">Reference proteome</keyword>
<dbReference type="EMBL" id="FQWQ01000001">
    <property type="protein sequence ID" value="SHG82297.1"/>
    <property type="molecule type" value="Genomic_DNA"/>
</dbReference>
<proteinExistence type="predicted"/>
<reference evidence="2 3" key="1">
    <citation type="submission" date="2016-11" db="EMBL/GenBank/DDBJ databases">
        <authorList>
            <person name="Jaros S."/>
            <person name="Januszkiewicz K."/>
            <person name="Wedrychowicz H."/>
        </authorList>
    </citation>
    <scope>NUCLEOTIDE SEQUENCE [LARGE SCALE GENOMIC DNA]</scope>
    <source>
        <strain evidence="2 3">DSM 24574</strain>
    </source>
</reference>
<dbReference type="STRING" id="947013.SAMN04488109_2009"/>
<dbReference type="RefSeq" id="WP_143164846.1">
    <property type="nucleotide sequence ID" value="NZ_FQWQ01000001.1"/>
</dbReference>
<name>A0A1M5MYK3_9BACT</name>
<sequence length="211" mass="24647">MRSICLFLAFAFVTGCHLASCQEKTSSSRSFDEPWVTDSASTMLIPYRYDANLFSSDKMKTWGNYYANYIVYDFTSDSYKTLFPSDTYIQAPDFYSYSSRRGESRQKSLSKPWIFFLVKNKDYSGNGKIDERDPFILYVSDTHGENLKPLTLESENVVSFTLYEKLGFVLLNIQRDKNNDREFQPNDNDHYMVKVNLSDLRLGNKIEYRKP</sequence>
<evidence type="ECO:0000313" key="2">
    <source>
        <dbReference type="EMBL" id="SHG82297.1"/>
    </source>
</evidence>
<feature type="chain" id="PRO_5011957325" description="Lipoprotein" evidence="1">
    <location>
        <begin position="20"/>
        <end position="211"/>
    </location>
</feature>
<gene>
    <name evidence="2" type="ORF">SAMN04488109_2009</name>
</gene>
<evidence type="ECO:0000313" key="3">
    <source>
        <dbReference type="Proteomes" id="UP000184212"/>
    </source>
</evidence>